<dbReference type="Proteomes" id="UP000428330">
    <property type="component" value="Chromosome"/>
</dbReference>
<proteinExistence type="inferred from homology"/>
<dbReference type="Pfam" id="PF25954">
    <property type="entry name" value="Beta-barrel_RND_2"/>
    <property type="match status" value="1"/>
</dbReference>
<feature type="coiled-coil region" evidence="2">
    <location>
        <begin position="222"/>
        <end position="249"/>
    </location>
</feature>
<gene>
    <name evidence="4" type="ORF">EI983_11010</name>
</gene>
<feature type="domain" description="CusB-like beta-barrel" evidence="3">
    <location>
        <begin position="288"/>
        <end position="355"/>
    </location>
</feature>
<dbReference type="Gene3D" id="2.40.30.170">
    <property type="match status" value="1"/>
</dbReference>
<keyword evidence="2" id="KW-0175">Coiled coil</keyword>
<reference evidence="5" key="1">
    <citation type="submission" date="2018-12" db="EMBL/GenBank/DDBJ databases">
        <title>Complete genome sequence of Roseovarius sp. MME-070.</title>
        <authorList>
            <person name="Nam Y.-D."/>
            <person name="Kang J."/>
            <person name="Chung W.-H."/>
            <person name="Park Y.S."/>
        </authorList>
    </citation>
    <scope>NUCLEOTIDE SEQUENCE [LARGE SCALE GENOMIC DNA]</scope>
    <source>
        <strain evidence="5">MME-070</strain>
    </source>
</reference>
<dbReference type="OrthoDB" id="9806939at2"/>
<name>A0A6I6INS4_9RHOB</name>
<evidence type="ECO:0000256" key="2">
    <source>
        <dbReference type="SAM" id="Coils"/>
    </source>
</evidence>
<accession>A0A6I6INS4</accession>
<dbReference type="GO" id="GO:0015562">
    <property type="term" value="F:efflux transmembrane transporter activity"/>
    <property type="evidence" value="ECO:0007669"/>
    <property type="project" value="TreeGrafter"/>
</dbReference>
<dbReference type="PANTHER" id="PTHR30469">
    <property type="entry name" value="MULTIDRUG RESISTANCE PROTEIN MDTA"/>
    <property type="match status" value="1"/>
</dbReference>
<evidence type="ECO:0000313" key="5">
    <source>
        <dbReference type="Proteomes" id="UP000428330"/>
    </source>
</evidence>
<dbReference type="InterPro" id="IPR006143">
    <property type="entry name" value="RND_pump_MFP"/>
</dbReference>
<dbReference type="SUPFAM" id="SSF111369">
    <property type="entry name" value="HlyD-like secretion proteins"/>
    <property type="match status" value="2"/>
</dbReference>
<sequence>MRLFPILAAILVSALIYVFLFERDRLFPADAPTGAEMAETGTVEAEAAPGQTPVGVVVLKSSARTVDSAVILRGQTEAIRHVDLRAETAGQVISEPLRKGTFVEQGDVMCRLDPGTRMASLAEAQARLAEAQSRVPAAEAAVPEAEARVEEAKARVEEAKAILEEAMINSNAATRLSQDGFASETRVASTQAAVRGAEAAITSAEAGLKSAASGLESVAAGIEAAKAGVESARAAVAAAEKEIERLTISAPFGGLLESDSAEIGSLLQPGDHCATVIQLDPILMVGYVPETEVGRVEVGAAALAEMASGEQVQGKVVFLSRSADPTTRTFRVDIEVANPDLALRDGQTAEIVIASDGKHAHLVPQSALTLDDEGTLGVRLVTEDSTAMFQPVTLLRDTPGGLWLAGLPDEADVIIIGQEYVIDGVRVAASYQTEDEEPAQ</sequence>
<keyword evidence="5" id="KW-1185">Reference proteome</keyword>
<dbReference type="RefSeq" id="WP_157707454.1">
    <property type="nucleotide sequence ID" value="NZ_CP034348.1"/>
</dbReference>
<dbReference type="Gene3D" id="2.40.420.20">
    <property type="match status" value="1"/>
</dbReference>
<dbReference type="NCBIfam" id="TIGR01730">
    <property type="entry name" value="RND_mfp"/>
    <property type="match status" value="1"/>
</dbReference>
<comment type="similarity">
    <text evidence="1">Belongs to the membrane fusion protein (MFP) (TC 8.A.1) family.</text>
</comment>
<evidence type="ECO:0000259" key="3">
    <source>
        <dbReference type="Pfam" id="PF25954"/>
    </source>
</evidence>
<feature type="coiled-coil region" evidence="2">
    <location>
        <begin position="121"/>
        <end position="169"/>
    </location>
</feature>
<dbReference type="AlphaFoldDB" id="A0A6I6INS4"/>
<protein>
    <submittedName>
        <fullName evidence="4">Efflux RND transporter periplasmic adaptor subunit</fullName>
    </submittedName>
</protein>
<dbReference type="KEGG" id="rom:EI983_11010"/>
<dbReference type="PANTHER" id="PTHR30469:SF29">
    <property type="entry name" value="BLR2860 PROTEIN"/>
    <property type="match status" value="1"/>
</dbReference>
<organism evidence="4 5">
    <name type="scientific">Roseovarius faecimaris</name>
    <dbReference type="NCBI Taxonomy" id="2494550"/>
    <lineage>
        <taxon>Bacteria</taxon>
        <taxon>Pseudomonadati</taxon>
        <taxon>Pseudomonadota</taxon>
        <taxon>Alphaproteobacteria</taxon>
        <taxon>Rhodobacterales</taxon>
        <taxon>Roseobacteraceae</taxon>
        <taxon>Roseovarius</taxon>
    </lineage>
</organism>
<dbReference type="Gene3D" id="2.40.50.100">
    <property type="match status" value="2"/>
</dbReference>
<dbReference type="EMBL" id="CP034348">
    <property type="protein sequence ID" value="QGX98770.1"/>
    <property type="molecule type" value="Genomic_DNA"/>
</dbReference>
<evidence type="ECO:0000313" key="4">
    <source>
        <dbReference type="EMBL" id="QGX98770.1"/>
    </source>
</evidence>
<dbReference type="InterPro" id="IPR058792">
    <property type="entry name" value="Beta-barrel_RND_2"/>
</dbReference>
<dbReference type="Gene3D" id="1.10.287.470">
    <property type="entry name" value="Helix hairpin bin"/>
    <property type="match status" value="3"/>
</dbReference>
<evidence type="ECO:0000256" key="1">
    <source>
        <dbReference type="ARBA" id="ARBA00009477"/>
    </source>
</evidence>
<dbReference type="GO" id="GO:1990281">
    <property type="term" value="C:efflux pump complex"/>
    <property type="evidence" value="ECO:0007669"/>
    <property type="project" value="TreeGrafter"/>
</dbReference>